<sequence>MNYYCLLCGAFIRFNASHYCDKVFTYRPENHICSNCKRFIDNGNMAFREANVSSTGELHLGDKTIFISKEIASRVCNEQQLKDGVVFCTPKVFDKLFGKIEYIKDENSKTVS</sequence>
<evidence type="ECO:0000313" key="2">
    <source>
        <dbReference type="Proteomes" id="UP000594037"/>
    </source>
</evidence>
<protein>
    <submittedName>
        <fullName evidence="1">Uncharacterized protein</fullName>
    </submittedName>
</protein>
<reference evidence="1 2" key="1">
    <citation type="submission" date="2020-07" db="EMBL/GenBank/DDBJ databases">
        <title>Taxonomic proposal: Crassvirales, a new order of highly abundant and diverse bacterial viruses.</title>
        <authorList>
            <person name="Shkoporov A.N."/>
            <person name="Stockdale S.R."/>
            <person name="Guerin E."/>
            <person name="Ross R.P."/>
            <person name="Hill C."/>
        </authorList>
    </citation>
    <scope>NUCLEOTIDE SEQUENCE [LARGE SCALE GENOMIC DNA]</scope>
</reference>
<keyword evidence="2" id="KW-1185">Reference proteome</keyword>
<dbReference type="Proteomes" id="UP000594037">
    <property type="component" value="Segment"/>
</dbReference>
<accession>A0A7M1RXL7</accession>
<dbReference type="EMBL" id="MT774381">
    <property type="protein sequence ID" value="QOR58591.1"/>
    <property type="molecule type" value="Genomic_DNA"/>
</dbReference>
<dbReference type="RefSeq" id="YP_010110749.1">
    <property type="nucleotide sequence ID" value="NC_055874.1"/>
</dbReference>
<proteinExistence type="predicted"/>
<dbReference type="GeneID" id="65129069"/>
<organism evidence="1 2">
    <name type="scientific">uncultured phage cr3_1</name>
    <dbReference type="NCBI Taxonomy" id="2772065"/>
    <lineage>
        <taxon>Viruses</taxon>
        <taxon>Duplodnaviria</taxon>
        <taxon>Heunggongvirae</taxon>
        <taxon>Uroviricota</taxon>
        <taxon>Caudoviricetes</taxon>
        <taxon>Crassvirales</taxon>
        <taxon>Intestiviridae</taxon>
        <taxon>Crudevirinae</taxon>
        <taxon>Diorhovirus</taxon>
        <taxon>Diorhovirus intestinalis</taxon>
    </lineage>
</organism>
<name>A0A7M1RXL7_9CAUD</name>
<evidence type="ECO:0000313" key="1">
    <source>
        <dbReference type="EMBL" id="QOR58591.1"/>
    </source>
</evidence>
<dbReference type="KEGG" id="vg:65129069"/>